<dbReference type="RefSeq" id="WP_073069916.1">
    <property type="nucleotide sequence ID" value="NZ_MPPI01000004.1"/>
</dbReference>
<accession>A0A2T1DLD8</accession>
<feature type="compositionally biased region" description="Basic and acidic residues" evidence="3">
    <location>
        <begin position="90"/>
        <end position="108"/>
    </location>
</feature>
<evidence type="ECO:0000313" key="5">
    <source>
        <dbReference type="Proteomes" id="UP000238634"/>
    </source>
</evidence>
<name>A0A2T1DLD8_9CYAN</name>
<dbReference type="PANTHER" id="PTHR34654:SF1">
    <property type="entry name" value="RNA-BINDING PROTEIN KHPA"/>
    <property type="match status" value="1"/>
</dbReference>
<protein>
    <submittedName>
        <fullName evidence="4">KH domain-containing protein</fullName>
    </submittedName>
</protein>
<dbReference type="AlphaFoldDB" id="A0A2T1DLD8"/>
<dbReference type="Proteomes" id="UP000238634">
    <property type="component" value="Unassembled WGS sequence"/>
</dbReference>
<dbReference type="Pfam" id="PF13083">
    <property type="entry name" value="KH_KhpA-B"/>
    <property type="match status" value="1"/>
</dbReference>
<dbReference type="EMBL" id="PVWG01000003">
    <property type="protein sequence ID" value="PSB21265.1"/>
    <property type="molecule type" value="Genomic_DNA"/>
</dbReference>
<gene>
    <name evidence="4" type="ORF">C7B65_04875</name>
</gene>
<dbReference type="OrthoDB" id="511849at2"/>
<feature type="compositionally biased region" description="Low complexity" evidence="3">
    <location>
        <begin position="109"/>
        <end position="118"/>
    </location>
</feature>
<organism evidence="4 5">
    <name type="scientific">Phormidesmis priestleyi ULC007</name>
    <dbReference type="NCBI Taxonomy" id="1920490"/>
    <lineage>
        <taxon>Bacteria</taxon>
        <taxon>Bacillati</taxon>
        <taxon>Cyanobacteriota</taxon>
        <taxon>Cyanophyceae</taxon>
        <taxon>Leptolyngbyales</taxon>
        <taxon>Leptolyngbyaceae</taxon>
        <taxon>Phormidesmis</taxon>
    </lineage>
</organism>
<reference evidence="4 5" key="1">
    <citation type="submission" date="2018-02" db="EMBL/GenBank/DDBJ databases">
        <authorList>
            <person name="Cohen D.B."/>
            <person name="Kent A.D."/>
        </authorList>
    </citation>
    <scope>NUCLEOTIDE SEQUENCE [LARGE SCALE GENOMIC DNA]</scope>
    <source>
        <strain evidence="4 5">ULC007</strain>
    </source>
</reference>
<sequence length="128" mass="14024">MPEHTAVPDYASLARFLVQPFLETPDSLKVDCEISSRSRVWVRLAFEGTDKGRVFGRGGRNIQAIRSVLEGVAKAAGHTALLDVYGTPKEGSDHERSDESFSPRRSEASPRPSGAPRVVPKPKPRPTE</sequence>
<dbReference type="STRING" id="1920490.GCA_001895925_02280"/>
<evidence type="ECO:0000256" key="3">
    <source>
        <dbReference type="SAM" id="MobiDB-lite"/>
    </source>
</evidence>
<keyword evidence="5" id="KW-1185">Reference proteome</keyword>
<dbReference type="GO" id="GO:0003723">
    <property type="term" value="F:RNA binding"/>
    <property type="evidence" value="ECO:0007669"/>
    <property type="project" value="UniProtKB-KW"/>
</dbReference>
<evidence type="ECO:0000256" key="1">
    <source>
        <dbReference type="ARBA" id="ARBA00022490"/>
    </source>
</evidence>
<dbReference type="PANTHER" id="PTHR34654">
    <property type="entry name" value="UPF0109 PROTEIN SCO5592"/>
    <property type="match status" value="1"/>
</dbReference>
<dbReference type="InterPro" id="IPR020627">
    <property type="entry name" value="KhpA"/>
</dbReference>
<proteinExistence type="predicted"/>
<keyword evidence="2" id="KW-0694">RNA-binding</keyword>
<feature type="region of interest" description="Disordered" evidence="3">
    <location>
        <begin position="84"/>
        <end position="128"/>
    </location>
</feature>
<comment type="caution">
    <text evidence="4">The sequence shown here is derived from an EMBL/GenBank/DDBJ whole genome shotgun (WGS) entry which is preliminary data.</text>
</comment>
<evidence type="ECO:0000256" key="2">
    <source>
        <dbReference type="ARBA" id="ARBA00022884"/>
    </source>
</evidence>
<evidence type="ECO:0000313" key="4">
    <source>
        <dbReference type="EMBL" id="PSB21265.1"/>
    </source>
</evidence>
<keyword evidence="1" id="KW-0963">Cytoplasm</keyword>
<reference evidence="4 5" key="2">
    <citation type="submission" date="2018-03" db="EMBL/GenBank/DDBJ databases">
        <title>The ancient ancestry and fast evolution of plastids.</title>
        <authorList>
            <person name="Moore K.R."/>
            <person name="Magnabosco C."/>
            <person name="Momper L."/>
            <person name="Gold D.A."/>
            <person name="Bosak T."/>
            <person name="Fournier G.P."/>
        </authorList>
    </citation>
    <scope>NUCLEOTIDE SEQUENCE [LARGE SCALE GENOMIC DNA]</scope>
    <source>
        <strain evidence="4 5">ULC007</strain>
    </source>
</reference>